<evidence type="ECO:0000313" key="1">
    <source>
        <dbReference type="EMBL" id="KAK9183217.1"/>
    </source>
</evidence>
<dbReference type="GO" id="GO:0005634">
    <property type="term" value="C:nucleus"/>
    <property type="evidence" value="ECO:0007669"/>
    <property type="project" value="TreeGrafter"/>
</dbReference>
<dbReference type="SUPFAM" id="SSF102405">
    <property type="entry name" value="MCP/YpsA-like"/>
    <property type="match status" value="1"/>
</dbReference>
<reference evidence="1 2" key="1">
    <citation type="submission" date="2024-05" db="EMBL/GenBank/DDBJ databases">
        <title>Haplotype-resolved chromosome-level genome assembly of Huyou (Citrus changshanensis).</title>
        <authorList>
            <person name="Miao C."/>
            <person name="Chen W."/>
            <person name="Wu Y."/>
            <person name="Wang L."/>
            <person name="Zhao S."/>
            <person name="Grierson D."/>
            <person name="Xu C."/>
            <person name="Chen K."/>
        </authorList>
    </citation>
    <scope>NUCLEOTIDE SEQUENCE [LARGE SCALE GENOMIC DNA]</scope>
    <source>
        <strain evidence="1">01-14</strain>
        <tissue evidence="1">Leaf</tissue>
    </source>
</reference>
<dbReference type="Gene3D" id="3.40.50.450">
    <property type="match status" value="1"/>
</dbReference>
<gene>
    <name evidence="1" type="ORF">WN944_026366</name>
</gene>
<dbReference type="GO" id="GO:0009691">
    <property type="term" value="P:cytokinin biosynthetic process"/>
    <property type="evidence" value="ECO:0007669"/>
    <property type="project" value="TreeGrafter"/>
</dbReference>
<dbReference type="GO" id="GO:0005829">
    <property type="term" value="C:cytosol"/>
    <property type="evidence" value="ECO:0007669"/>
    <property type="project" value="TreeGrafter"/>
</dbReference>
<proteinExistence type="predicted"/>
<dbReference type="PANTHER" id="PTHR31223">
    <property type="entry name" value="LOG FAMILY PROTEIN YJL055W"/>
    <property type="match status" value="1"/>
</dbReference>
<sequence length="132" mass="14698">MAASSNRQFKNICVLSGFHYGKYKEFIQAAVDLGRVIAERKLHLVYGRGDCVLSKLVSEAVFIRGNHVLCIILQVLKPLGCLLDVPIGEELVVSNMQERISEMLNHADTFIFLLGDLATLEALITLCPFEHP</sequence>
<keyword evidence="2" id="KW-1185">Reference proteome</keyword>
<comment type="caution">
    <text evidence="1">The sequence shown here is derived from an EMBL/GenBank/DDBJ whole genome shotgun (WGS) entry which is preliminary data.</text>
</comment>
<evidence type="ECO:0000313" key="2">
    <source>
        <dbReference type="Proteomes" id="UP001428341"/>
    </source>
</evidence>
<dbReference type="GO" id="GO:0016799">
    <property type="term" value="F:hydrolase activity, hydrolyzing N-glycosyl compounds"/>
    <property type="evidence" value="ECO:0007669"/>
    <property type="project" value="TreeGrafter"/>
</dbReference>
<organism evidence="1 2">
    <name type="scientific">Citrus x changshan-huyou</name>
    <dbReference type="NCBI Taxonomy" id="2935761"/>
    <lineage>
        <taxon>Eukaryota</taxon>
        <taxon>Viridiplantae</taxon>
        <taxon>Streptophyta</taxon>
        <taxon>Embryophyta</taxon>
        <taxon>Tracheophyta</taxon>
        <taxon>Spermatophyta</taxon>
        <taxon>Magnoliopsida</taxon>
        <taxon>eudicotyledons</taxon>
        <taxon>Gunneridae</taxon>
        <taxon>Pentapetalae</taxon>
        <taxon>rosids</taxon>
        <taxon>malvids</taxon>
        <taxon>Sapindales</taxon>
        <taxon>Rutaceae</taxon>
        <taxon>Aurantioideae</taxon>
        <taxon>Citrus</taxon>
    </lineage>
</organism>
<dbReference type="EMBL" id="JBCGBO010000024">
    <property type="protein sequence ID" value="KAK9183217.1"/>
    <property type="molecule type" value="Genomic_DNA"/>
</dbReference>
<protein>
    <submittedName>
        <fullName evidence="1">Uncharacterized protein</fullName>
    </submittedName>
</protein>
<dbReference type="AlphaFoldDB" id="A0AAP0QHJ9"/>
<name>A0AAP0QHJ9_9ROSI</name>
<dbReference type="PANTHER" id="PTHR31223:SF56">
    <property type="entry name" value="CYTOKININ RIBOSIDE 5'-MONOPHOSPHATE PHOSPHORIBOHYDROLASE"/>
    <property type="match status" value="1"/>
</dbReference>
<accession>A0AAP0QHJ9</accession>
<dbReference type="Proteomes" id="UP001428341">
    <property type="component" value="Unassembled WGS sequence"/>
</dbReference>